<organism evidence="1">
    <name type="scientific">freshwater metagenome</name>
    <dbReference type="NCBI Taxonomy" id="449393"/>
    <lineage>
        <taxon>unclassified sequences</taxon>
        <taxon>metagenomes</taxon>
        <taxon>ecological metagenomes</taxon>
    </lineage>
</organism>
<gene>
    <name evidence="1" type="ORF">UFOPK3992_01735</name>
</gene>
<dbReference type="AlphaFoldDB" id="A0A6J7R2X5"/>
<proteinExistence type="predicted"/>
<evidence type="ECO:0000313" key="1">
    <source>
        <dbReference type="EMBL" id="CAB5021402.1"/>
    </source>
</evidence>
<accession>A0A6J7R2X5</accession>
<name>A0A6J7R2X5_9ZZZZ</name>
<sequence length="30" mass="3292">MSPAAEQTSIGLFLPLASNLCHIRTFNVLF</sequence>
<dbReference type="EMBL" id="CAFBOZ010000295">
    <property type="protein sequence ID" value="CAB5021402.1"/>
    <property type="molecule type" value="Genomic_DNA"/>
</dbReference>
<reference evidence="1" key="1">
    <citation type="submission" date="2020-05" db="EMBL/GenBank/DDBJ databases">
        <authorList>
            <person name="Chiriac C."/>
            <person name="Salcher M."/>
            <person name="Ghai R."/>
            <person name="Kavagutti S V."/>
        </authorList>
    </citation>
    <scope>NUCLEOTIDE SEQUENCE</scope>
</reference>
<protein>
    <submittedName>
        <fullName evidence="1">Unannotated protein</fullName>
    </submittedName>
</protein>